<dbReference type="Proteomes" id="UP000250140">
    <property type="component" value="Unassembled WGS sequence"/>
</dbReference>
<dbReference type="SUPFAM" id="SSF52540">
    <property type="entry name" value="P-loop containing nucleoside triphosphate hydrolases"/>
    <property type="match status" value="1"/>
</dbReference>
<keyword evidence="4" id="KW-1185">Reference proteome</keyword>
<dbReference type="PANTHER" id="PTHR10039">
    <property type="entry name" value="AMELOGENIN"/>
    <property type="match status" value="1"/>
</dbReference>
<sequence>MANGANGFSSPPASPRAYFPSKLGYNGISAQNSTRGVNSHSRVSSMNHTVRHNQFSGSYKISLVQETASALKRKSMSELGAGVSQNATNVSFINLIEAIRSERLATLPHKGSTWDKVLIRAQYFAEQLHAFEVAIQGFALDSNTASQIGYGHARLLLELGHENSTALDKAFGFFYKCSLTASSLLDQSELLGVTSDTREQLCMMYTDLLTLVTDVAIRFYKTANAGMMSSSVSFDMYEVFGDTIETFRSRQVKLTEAIWSYQIEDEGLNVNEALDVKMLSRWLAPQDHVLASLSRDHTTFADHQAEFTCLWFQKHLSRFIQSSNNHLTVTGQPGCGKTVLAASIVERLQRPLGRKSFSTLFCSINSSIPSQASVVNVVKSLLYQLLNQRVGNMRTYHALVHAYEQARCSNNADAYEEHLWQALADALKHPLENANDLVIIVDGVDEVFGGKTAAQTLLEKLFGVVSQGKGVKLIALSQSLSTTSHGSGSQLAISRDDTHDDIHAVALRSLRHCHHLHGKAGPEQESILGRIIQAADGSFLWAILACELLMLEKSQENFMKAVESFETSRPSIQDITLKLISALDPSTNAKTILSWLVAAERPFTLSEISSLFSVDYHRGTVLDKGVDVHSTIQSLKPILSIHEDIIRLRHHAVNSSLQTLIDQGKIQMPIKDRQMDLVLRTLTYAKMTLREKREPTLEISDQGLADRLFHRHHFLEYVVRYWVFHLNRSSIAPKKPGDFNLTAEVQKVFPDTTTLSILEKLCWEAQIPTPQALDLHIMVGRLRRQILTEHHPVVLQSYLTCATYYDLLSNPTESGKYYYMSTTVSRKVLSNFHPLTVECANRFLRITETMTSTSRTEIMTHREQTLLILIEAYEHQYGATSEIVIRTKTTLAELYMHIHEEHRATELFQAIHEATVKHYGKNSNEARGVSDRLGVVLGKGKHDKVIETYTESLFTDSDEEDVEESLDKNQITIIIQKAQACSSRGDISMAEQIYVELWQRLSERCRTTLATEWHERKIDVVLAYTQFLKSQKRESETSAILTCLWQEYEHHELSFSESIISRLTEVAKTMKSVGGYTAALSIFKHASSYYKNVRKEESHSFTEIQQEISVTSTEIVKHTLTTTTTTESTSTVSESIFQEVFQSMISDESKSIESTTMTLAKRLTIKYMEQKKWSEATTIIRSTLHRTWSSFLSSSVHDVTLTSTFLQESIELAERLAECYLQQRQIEKVEDVYIRLFRAVLVSKQPDNTLLEKVKWLLINFYDKHGYPDRAISIFQDVLVVYRKIYGPSHEITIQTLYALGSRCREHARGHPYWIEYYQQIVTSLNKDSDVCHINAMEAITIVANSYWEERRYAEAVQVFAVLWNTFVHKTSEYKQFTDTKLIQTLYERYFQCLEETRADWDMLYRVSTEYYETCSKKFGASSSLTVEATLALARVSQKNEKHSSQAISLYEQVFKSSSSTTVSKTEIEQTLSTLYIRQITSESSSSTKTETIERATIIYLEQFSEMKSKYGYSHQMTLSHLRELSMLYVKQQKTELAVKELVNAVVQINTHESSSQKMLESGRFIAETFHACNQVSRCRELVLELHRQIIAKDTRNSSKWSFDLKDCGRASLVFLAALEYHTRTDVSVTFSEIMADIIAEAVYYEKFRRAMKANQDLDKIVLAAAPLRWFLVKRNLNDFVASLEDEVVQLFMQRDITQLKLLSKASPRIFIVAILEHLGNRKSKNFVRSVILASNDRVAVLTKTKKFPEAYDVANCAFIFAVSHDGYSGPKAIGHGFKLASYIVGRDGERCPDEGLRKQMLQLSNQIVKEILNICKRTKINFAQVQLPELNQLVILLGEQQDYETLEWLLTALWSTRDAQRTWPSQVLLNLGRRLICARYLAGHPIKAIRLCEDIAYNMRRVHGARHPATLETYTLLAQLYTSTGHYYQKEAGSNKSSASLANEYFKKALLVHEDTLRLLVSDGANVDYDYDDDEDDSCSAILAEHGVSVNGDHQQQDELEPLGEDGKPVDKAHLAATHLRLLKFAFQRFGGWPKAYGEYERLNADVFRMFGGEMKGTEGVEKWQAKGFGAGKAESEEGAFTGLKSWEFLDQRPEMRVQARAVEAEEEEL</sequence>
<dbReference type="InterPro" id="IPR003593">
    <property type="entry name" value="AAA+_ATPase"/>
</dbReference>
<reference evidence="3 4" key="1">
    <citation type="journal article" date="2016" name="Nat. Commun.">
        <title>Ectomycorrhizal ecology is imprinted in the genome of the dominant symbiotic fungus Cenococcum geophilum.</title>
        <authorList>
            <consortium name="DOE Joint Genome Institute"/>
            <person name="Peter M."/>
            <person name="Kohler A."/>
            <person name="Ohm R.A."/>
            <person name="Kuo A."/>
            <person name="Krutzmann J."/>
            <person name="Morin E."/>
            <person name="Arend M."/>
            <person name="Barry K.W."/>
            <person name="Binder M."/>
            <person name="Choi C."/>
            <person name="Clum A."/>
            <person name="Copeland A."/>
            <person name="Grisel N."/>
            <person name="Haridas S."/>
            <person name="Kipfer T."/>
            <person name="LaButti K."/>
            <person name="Lindquist E."/>
            <person name="Lipzen A."/>
            <person name="Maire R."/>
            <person name="Meier B."/>
            <person name="Mihaltcheva S."/>
            <person name="Molinier V."/>
            <person name="Murat C."/>
            <person name="Poggeler S."/>
            <person name="Quandt C.A."/>
            <person name="Sperisen C."/>
            <person name="Tritt A."/>
            <person name="Tisserant E."/>
            <person name="Crous P.W."/>
            <person name="Henrissat B."/>
            <person name="Nehls U."/>
            <person name="Egli S."/>
            <person name="Spatafora J.W."/>
            <person name="Grigoriev I.V."/>
            <person name="Martin F.M."/>
        </authorList>
    </citation>
    <scope>NUCLEOTIDE SEQUENCE [LARGE SCALE GENOMIC DNA]</scope>
    <source>
        <strain evidence="3 4">CBS 207.34</strain>
    </source>
</reference>
<feature type="domain" description="AAA+ ATPase" evidence="2">
    <location>
        <begin position="323"/>
        <end position="522"/>
    </location>
</feature>
<dbReference type="InterPro" id="IPR056884">
    <property type="entry name" value="NPHP3-like_N"/>
</dbReference>
<evidence type="ECO:0000313" key="3">
    <source>
        <dbReference type="EMBL" id="OCL11089.1"/>
    </source>
</evidence>
<evidence type="ECO:0000259" key="2">
    <source>
        <dbReference type="SMART" id="SM00382"/>
    </source>
</evidence>
<proteinExistence type="predicted"/>
<protein>
    <recommendedName>
        <fullName evidence="2">AAA+ ATPase domain-containing protein</fullName>
    </recommendedName>
</protein>
<name>A0A8E2JVV0_9PEZI</name>
<accession>A0A8E2JVV0</accession>
<dbReference type="InterPro" id="IPR011990">
    <property type="entry name" value="TPR-like_helical_dom_sf"/>
</dbReference>
<gene>
    <name evidence="3" type="ORF">AOQ84DRAFT_425240</name>
</gene>
<evidence type="ECO:0000313" key="4">
    <source>
        <dbReference type="Proteomes" id="UP000250140"/>
    </source>
</evidence>
<dbReference type="Gene3D" id="3.40.50.300">
    <property type="entry name" value="P-loop containing nucleotide triphosphate hydrolases"/>
    <property type="match status" value="1"/>
</dbReference>
<dbReference type="PANTHER" id="PTHR10039:SF9">
    <property type="entry name" value="NACHT DOMAIN PROTEIN (AFU_ORTHOLOGUE AFUA_2G01760)"/>
    <property type="match status" value="1"/>
</dbReference>
<dbReference type="OrthoDB" id="2546325at2759"/>
<organism evidence="3 4">
    <name type="scientific">Glonium stellatum</name>
    <dbReference type="NCBI Taxonomy" id="574774"/>
    <lineage>
        <taxon>Eukaryota</taxon>
        <taxon>Fungi</taxon>
        <taxon>Dikarya</taxon>
        <taxon>Ascomycota</taxon>
        <taxon>Pezizomycotina</taxon>
        <taxon>Dothideomycetes</taxon>
        <taxon>Pleosporomycetidae</taxon>
        <taxon>Gloniales</taxon>
        <taxon>Gloniaceae</taxon>
        <taxon>Glonium</taxon>
    </lineage>
</organism>
<dbReference type="Gene3D" id="1.25.40.10">
    <property type="entry name" value="Tetratricopeptide repeat domain"/>
    <property type="match status" value="3"/>
</dbReference>
<keyword evidence="1" id="KW-0677">Repeat</keyword>
<dbReference type="InterPro" id="IPR027417">
    <property type="entry name" value="P-loop_NTPase"/>
</dbReference>
<dbReference type="EMBL" id="KV749119">
    <property type="protein sequence ID" value="OCL11089.1"/>
    <property type="molecule type" value="Genomic_DNA"/>
</dbReference>
<dbReference type="Pfam" id="PF24883">
    <property type="entry name" value="NPHP3_N"/>
    <property type="match status" value="1"/>
</dbReference>
<dbReference type="SMART" id="SM00382">
    <property type="entry name" value="AAA"/>
    <property type="match status" value="1"/>
</dbReference>
<evidence type="ECO:0000256" key="1">
    <source>
        <dbReference type="ARBA" id="ARBA00022737"/>
    </source>
</evidence>